<comment type="caution">
    <text evidence="2">The sequence shown here is derived from an EMBL/GenBank/DDBJ whole genome shotgun (WGS) entry which is preliminary data.</text>
</comment>
<dbReference type="PRINTS" id="PR00463">
    <property type="entry name" value="EP450I"/>
</dbReference>
<name>A0ABR2YFN6_9CHLO</name>
<dbReference type="PANTHER" id="PTHR24305:SF166">
    <property type="entry name" value="CYTOCHROME P450 12A4, MITOCHONDRIAL-RELATED"/>
    <property type="match status" value="1"/>
</dbReference>
<evidence type="ECO:0008006" key="4">
    <source>
        <dbReference type="Google" id="ProtNLM"/>
    </source>
</evidence>
<dbReference type="InterPro" id="IPR050121">
    <property type="entry name" value="Cytochrome_P450_monoxygenase"/>
</dbReference>
<sequence length="447" mass="49317">MRKAVATAFSTCNLRTNFPGIRKTCMQMVEVLKELGPDGPVDMDNATCRMSLDVTGQVGFGRDMGATRALLGRDEPGQAISATQAALAEAEMGLIDPLRRYKLWRPDVWAGKAATRRYHEMISRLMADIRRERPSEATIAAHLLDVVDPRTGKTLTDEFLQPQIAQLFLAGSETTGHQASWAMYAVSQDAEVEAKITEELASLCLLATHKSPQPRPLQWDDLKRLTYLNAVIKESMRMYPVTGAVPLRTPVKGGGDVTLGGGKLVIPEGAVLHMPIAAIHLSPALWDNPDRLDPDRWLQENAEYVPNAMLNGKCVKRYMPFAEGARNCVAQTLAQLNLTTALAQLYGSFTFRLASEMGTAEDVRAAEQTMVTLSCVKGMMMHAIPRVAPVRAGSRQPFCEKQFCQRREVLQSRKRVHSSGYSIEAQGSLIKLGDNRVHNYLGQPELV</sequence>
<accession>A0ABR2YFN6</accession>
<keyword evidence="3" id="KW-1185">Reference proteome</keyword>
<organism evidence="2 3">
    <name type="scientific">Coccomyxa subellipsoidea</name>
    <dbReference type="NCBI Taxonomy" id="248742"/>
    <lineage>
        <taxon>Eukaryota</taxon>
        <taxon>Viridiplantae</taxon>
        <taxon>Chlorophyta</taxon>
        <taxon>core chlorophytes</taxon>
        <taxon>Trebouxiophyceae</taxon>
        <taxon>Trebouxiophyceae incertae sedis</taxon>
        <taxon>Coccomyxaceae</taxon>
        <taxon>Coccomyxa</taxon>
    </lineage>
</organism>
<dbReference type="PANTHER" id="PTHR24305">
    <property type="entry name" value="CYTOCHROME P450"/>
    <property type="match status" value="1"/>
</dbReference>
<dbReference type="InterPro" id="IPR036396">
    <property type="entry name" value="Cyt_P450_sf"/>
</dbReference>
<dbReference type="InterPro" id="IPR001128">
    <property type="entry name" value="Cyt_P450"/>
</dbReference>
<evidence type="ECO:0000313" key="2">
    <source>
        <dbReference type="EMBL" id="KAK9904256.1"/>
    </source>
</evidence>
<dbReference type="InterPro" id="IPR002401">
    <property type="entry name" value="Cyt_P450_E_grp-I"/>
</dbReference>
<dbReference type="CDD" id="cd00302">
    <property type="entry name" value="cytochrome_P450"/>
    <property type="match status" value="1"/>
</dbReference>
<dbReference type="Gene3D" id="1.10.630.10">
    <property type="entry name" value="Cytochrome P450"/>
    <property type="match status" value="1"/>
</dbReference>
<evidence type="ECO:0000256" key="1">
    <source>
        <dbReference type="ARBA" id="ARBA00010617"/>
    </source>
</evidence>
<dbReference type="EMBL" id="JALJOT010000013">
    <property type="protein sequence ID" value="KAK9904256.1"/>
    <property type="molecule type" value="Genomic_DNA"/>
</dbReference>
<protein>
    <recommendedName>
        <fullName evidence="4">Cytochrome P450</fullName>
    </recommendedName>
</protein>
<dbReference type="SUPFAM" id="SSF48264">
    <property type="entry name" value="Cytochrome P450"/>
    <property type="match status" value="1"/>
</dbReference>
<proteinExistence type="inferred from homology"/>
<dbReference type="PRINTS" id="PR00385">
    <property type="entry name" value="P450"/>
</dbReference>
<evidence type="ECO:0000313" key="3">
    <source>
        <dbReference type="Proteomes" id="UP001491310"/>
    </source>
</evidence>
<dbReference type="Proteomes" id="UP001491310">
    <property type="component" value="Unassembled WGS sequence"/>
</dbReference>
<gene>
    <name evidence="2" type="ORF">WJX75_007817</name>
</gene>
<reference evidence="2 3" key="1">
    <citation type="journal article" date="2024" name="Nat. Commun.">
        <title>Phylogenomics reveals the evolutionary origins of lichenization in chlorophyte algae.</title>
        <authorList>
            <person name="Puginier C."/>
            <person name="Libourel C."/>
            <person name="Otte J."/>
            <person name="Skaloud P."/>
            <person name="Haon M."/>
            <person name="Grisel S."/>
            <person name="Petersen M."/>
            <person name="Berrin J.G."/>
            <person name="Delaux P.M."/>
            <person name="Dal Grande F."/>
            <person name="Keller J."/>
        </authorList>
    </citation>
    <scope>NUCLEOTIDE SEQUENCE [LARGE SCALE GENOMIC DNA]</scope>
    <source>
        <strain evidence="2 3">SAG 216-7</strain>
    </source>
</reference>
<comment type="similarity">
    <text evidence="1">Belongs to the cytochrome P450 family.</text>
</comment>
<dbReference type="Pfam" id="PF00067">
    <property type="entry name" value="p450"/>
    <property type="match status" value="1"/>
</dbReference>